<accession>A0A4Y2TW37</accession>
<reference evidence="2 3" key="1">
    <citation type="journal article" date="2019" name="Sci. Rep.">
        <title>Orb-weaving spider Araneus ventricosus genome elucidates the spidroin gene catalogue.</title>
        <authorList>
            <person name="Kono N."/>
            <person name="Nakamura H."/>
            <person name="Ohtoshi R."/>
            <person name="Moran D.A.P."/>
            <person name="Shinohara A."/>
            <person name="Yoshida Y."/>
            <person name="Fujiwara M."/>
            <person name="Mori M."/>
            <person name="Tomita M."/>
            <person name="Arakawa K."/>
        </authorList>
    </citation>
    <scope>NUCLEOTIDE SEQUENCE [LARGE SCALE GENOMIC DNA]</scope>
</reference>
<evidence type="ECO:0000313" key="3">
    <source>
        <dbReference type="Proteomes" id="UP000499080"/>
    </source>
</evidence>
<proteinExistence type="predicted"/>
<evidence type="ECO:0000313" key="2">
    <source>
        <dbReference type="EMBL" id="GBO03456.1"/>
    </source>
</evidence>
<keyword evidence="3" id="KW-1185">Reference proteome</keyword>
<sequence>VQIQTTGHPYLPVKEAHRQRPWKALWELIAPVEVVTALLKQQKDKLMRTEQQEDDAWLDENLEQQKETLTRTETTEGRMLRMKQMKDVC</sequence>
<comment type="caution">
    <text evidence="2">The sequence shown here is derived from an EMBL/GenBank/DDBJ whole genome shotgun (WGS) entry which is preliminary data.</text>
</comment>
<gene>
    <name evidence="2" type="ORF">AVEN_125509-2_1</name>
</gene>
<organism evidence="2 3">
    <name type="scientific">Araneus ventricosus</name>
    <name type="common">Orbweaver spider</name>
    <name type="synonym">Epeira ventricosa</name>
    <dbReference type="NCBI Taxonomy" id="182803"/>
    <lineage>
        <taxon>Eukaryota</taxon>
        <taxon>Metazoa</taxon>
        <taxon>Ecdysozoa</taxon>
        <taxon>Arthropoda</taxon>
        <taxon>Chelicerata</taxon>
        <taxon>Arachnida</taxon>
        <taxon>Araneae</taxon>
        <taxon>Araneomorphae</taxon>
        <taxon>Entelegynae</taxon>
        <taxon>Araneoidea</taxon>
        <taxon>Araneidae</taxon>
        <taxon>Araneus</taxon>
    </lineage>
</organism>
<feature type="region of interest" description="Disordered" evidence="1">
    <location>
        <begin position="68"/>
        <end position="89"/>
    </location>
</feature>
<feature type="non-terminal residue" evidence="2">
    <location>
        <position position="1"/>
    </location>
</feature>
<name>A0A4Y2TW37_ARAVE</name>
<protein>
    <submittedName>
        <fullName evidence="2">Uncharacterized protein</fullName>
    </submittedName>
</protein>
<dbReference type="Proteomes" id="UP000499080">
    <property type="component" value="Unassembled WGS sequence"/>
</dbReference>
<evidence type="ECO:0000256" key="1">
    <source>
        <dbReference type="SAM" id="MobiDB-lite"/>
    </source>
</evidence>
<dbReference type="EMBL" id="BGPR01030749">
    <property type="protein sequence ID" value="GBO03456.1"/>
    <property type="molecule type" value="Genomic_DNA"/>
</dbReference>
<dbReference type="AlphaFoldDB" id="A0A4Y2TW37"/>